<evidence type="ECO:0000256" key="2">
    <source>
        <dbReference type="SAM" id="SignalP"/>
    </source>
</evidence>
<evidence type="ECO:0000313" key="4">
    <source>
        <dbReference type="EMBL" id="KAL3118832.1"/>
    </source>
</evidence>
<gene>
    <name evidence="4" type="ORF">niasHT_008179</name>
</gene>
<proteinExistence type="inferred from homology"/>
<feature type="chain" id="PRO_5044792044" description="Peptidase C1A papain C-terminal domain-containing protein" evidence="2">
    <location>
        <begin position="25"/>
        <end position="307"/>
    </location>
</feature>
<organism evidence="4 5">
    <name type="scientific">Heterodera trifolii</name>
    <dbReference type="NCBI Taxonomy" id="157864"/>
    <lineage>
        <taxon>Eukaryota</taxon>
        <taxon>Metazoa</taxon>
        <taxon>Ecdysozoa</taxon>
        <taxon>Nematoda</taxon>
        <taxon>Chromadorea</taxon>
        <taxon>Rhabditida</taxon>
        <taxon>Tylenchina</taxon>
        <taxon>Tylenchomorpha</taxon>
        <taxon>Tylenchoidea</taxon>
        <taxon>Heteroderidae</taxon>
        <taxon>Heteroderinae</taxon>
        <taxon>Heterodera</taxon>
    </lineage>
</organism>
<evidence type="ECO:0000256" key="1">
    <source>
        <dbReference type="ARBA" id="ARBA00008455"/>
    </source>
</evidence>
<keyword evidence="5" id="KW-1185">Reference proteome</keyword>
<dbReference type="InterPro" id="IPR013128">
    <property type="entry name" value="Peptidase_C1A"/>
</dbReference>
<evidence type="ECO:0000259" key="3">
    <source>
        <dbReference type="SMART" id="SM00645"/>
    </source>
</evidence>
<protein>
    <recommendedName>
        <fullName evidence="3">Peptidase C1A papain C-terminal domain-containing protein</fullName>
    </recommendedName>
</protein>
<comment type="caution">
    <text evidence="4">The sequence shown here is derived from an EMBL/GenBank/DDBJ whole genome shotgun (WGS) entry which is preliminary data.</text>
</comment>
<dbReference type="PANTHER" id="PTHR12411">
    <property type="entry name" value="CYSTEINE PROTEASE FAMILY C1-RELATED"/>
    <property type="match status" value="1"/>
</dbReference>
<dbReference type="Gene3D" id="3.90.70.10">
    <property type="entry name" value="Cysteine proteinases"/>
    <property type="match status" value="1"/>
</dbReference>
<evidence type="ECO:0000313" key="5">
    <source>
        <dbReference type="Proteomes" id="UP001620626"/>
    </source>
</evidence>
<feature type="domain" description="Peptidase C1A papain C-terminal" evidence="3">
    <location>
        <begin position="106"/>
        <end position="307"/>
    </location>
</feature>
<name>A0ABD2LUB6_9BILA</name>
<dbReference type="SMART" id="SM00645">
    <property type="entry name" value="Pept_C1"/>
    <property type="match status" value="1"/>
</dbReference>
<keyword evidence="2" id="KW-0732">Signal</keyword>
<reference evidence="4 5" key="1">
    <citation type="submission" date="2024-10" db="EMBL/GenBank/DDBJ databases">
        <authorList>
            <person name="Kim D."/>
        </authorList>
    </citation>
    <scope>NUCLEOTIDE SEQUENCE [LARGE SCALE GENOMIC DNA]</scope>
    <source>
        <strain evidence="4">BH-2024</strain>
    </source>
</reference>
<dbReference type="InterPro" id="IPR038765">
    <property type="entry name" value="Papain-like_cys_pep_sf"/>
</dbReference>
<dbReference type="Proteomes" id="UP001620626">
    <property type="component" value="Unassembled WGS sequence"/>
</dbReference>
<feature type="signal peptide" evidence="2">
    <location>
        <begin position="1"/>
        <end position="24"/>
    </location>
</feature>
<dbReference type="SUPFAM" id="SSF54001">
    <property type="entry name" value="Cysteine proteinases"/>
    <property type="match status" value="1"/>
</dbReference>
<dbReference type="EMBL" id="JBICBT010000261">
    <property type="protein sequence ID" value="KAL3118832.1"/>
    <property type="molecule type" value="Genomic_DNA"/>
</dbReference>
<dbReference type="Pfam" id="PF00112">
    <property type="entry name" value="Peptidase_C1"/>
    <property type="match status" value="1"/>
</dbReference>
<sequence>MAQTSNKLFFILFFLAALVTVTQAVKNATTETNSVEQLAIKTKKLTNARSFVNAINDAQNYWTASVNEHFALLDEEHIRRLLGGAKRTKEANQQQQNRPIPNGVKLPKEFDARKKWPECADFIGMVTDQGNCGSCVSVSAASVLTDRFCIERLKKGIRTYSNYPSSYVSAQDTLESQNCNCADGAFEANVWQWYYTKGAVSGANFTTGLGCKPYLVNGSKPDESLFCKKECDGQSPFGYREGRIFNLTSKPTHWKGLEKNREADMMMEIYENGPIQVGITAKRALLYYGKSNGRINIYVDTLVSGTI</sequence>
<accession>A0ABD2LUB6</accession>
<dbReference type="AlphaFoldDB" id="A0ABD2LUB6"/>
<comment type="similarity">
    <text evidence="1">Belongs to the peptidase C1 family.</text>
</comment>
<dbReference type="InterPro" id="IPR000668">
    <property type="entry name" value="Peptidase_C1A_C"/>
</dbReference>